<dbReference type="CDD" id="cd02440">
    <property type="entry name" value="AdoMet_MTases"/>
    <property type="match status" value="1"/>
</dbReference>
<sequence length="302" mass="34547">MSGLGTLEVDSGELYNADSILSSEAESRYSPSLHSYNYENGRRYHTYRDGSYMIPNDEREQERLDLAHHIMKMLLRGRLHRAVFPQPPRQVLDCGTGTGSWAIDFADVNPESLVVGIDLSPIQPSNIPPNCRFFVDDVESPWTFDSKFDFVHGRAMGGSIKDWDTLLQQAFENMNEGGVIELQEFEAFYKSDDGTLERTTAIPIWTRHLNRATEMIGQPMNCAETMKERLESRGFVDVRDDLYKAFEALEAFTLAPFTRVLGWSKEEMRELMERVKAELSSARNHLYVLIHFTHGRKPASKP</sequence>
<dbReference type="GeneID" id="31001808"/>
<comment type="caution">
    <text evidence="1">The sequence shown here is derived from an EMBL/GenBank/DDBJ whole genome shotgun (WGS) entry which is preliminary data.</text>
</comment>
<dbReference type="PANTHER" id="PTHR43591:SF31">
    <property type="entry name" value="LAEA-LIKE, PUTATIVE (AFU_ORTHOLOGUE AFUA_8G01930)-RELATED"/>
    <property type="match status" value="1"/>
</dbReference>
<accession>A0A1Q5QC30</accession>
<dbReference type="Gene3D" id="3.40.50.150">
    <property type="entry name" value="Vaccinia Virus protein VP39"/>
    <property type="match status" value="1"/>
</dbReference>
<evidence type="ECO:0000313" key="1">
    <source>
        <dbReference type="EMBL" id="OKL63512.1"/>
    </source>
</evidence>
<dbReference type="OrthoDB" id="2013972at2759"/>
<dbReference type="SUPFAM" id="SSF53335">
    <property type="entry name" value="S-adenosyl-L-methionine-dependent methyltransferases"/>
    <property type="match status" value="1"/>
</dbReference>
<dbReference type="GO" id="GO:0008168">
    <property type="term" value="F:methyltransferase activity"/>
    <property type="evidence" value="ECO:0007669"/>
    <property type="project" value="TreeGrafter"/>
</dbReference>
<keyword evidence="2" id="KW-1185">Reference proteome</keyword>
<name>A0A1Q5QC30_TALAT</name>
<dbReference type="InterPro" id="IPR029063">
    <property type="entry name" value="SAM-dependent_MTases_sf"/>
</dbReference>
<protein>
    <recommendedName>
        <fullName evidence="3">Methyltransferase</fullName>
    </recommendedName>
</protein>
<evidence type="ECO:0008006" key="3">
    <source>
        <dbReference type="Google" id="ProtNLM"/>
    </source>
</evidence>
<proteinExistence type="predicted"/>
<gene>
    <name evidence="1" type="ORF">UA08_02053</name>
</gene>
<organism evidence="1 2">
    <name type="scientific">Talaromyces atroroseus</name>
    <dbReference type="NCBI Taxonomy" id="1441469"/>
    <lineage>
        <taxon>Eukaryota</taxon>
        <taxon>Fungi</taxon>
        <taxon>Dikarya</taxon>
        <taxon>Ascomycota</taxon>
        <taxon>Pezizomycotina</taxon>
        <taxon>Eurotiomycetes</taxon>
        <taxon>Eurotiomycetidae</taxon>
        <taxon>Eurotiales</taxon>
        <taxon>Trichocomaceae</taxon>
        <taxon>Talaromyces</taxon>
        <taxon>Talaromyces sect. Trachyspermi</taxon>
    </lineage>
</organism>
<dbReference type="AlphaFoldDB" id="A0A1Q5QC30"/>
<dbReference type="Proteomes" id="UP000214365">
    <property type="component" value="Unassembled WGS sequence"/>
</dbReference>
<dbReference type="Pfam" id="PF13489">
    <property type="entry name" value="Methyltransf_23"/>
    <property type="match status" value="1"/>
</dbReference>
<dbReference type="STRING" id="1441469.A0A1Q5QC30"/>
<dbReference type="EMBL" id="LFMY01000002">
    <property type="protein sequence ID" value="OKL63512.1"/>
    <property type="molecule type" value="Genomic_DNA"/>
</dbReference>
<dbReference type="PANTHER" id="PTHR43591">
    <property type="entry name" value="METHYLTRANSFERASE"/>
    <property type="match status" value="1"/>
</dbReference>
<dbReference type="RefSeq" id="XP_020123633.1">
    <property type="nucleotide sequence ID" value="XM_020261785.1"/>
</dbReference>
<reference evidence="1 2" key="1">
    <citation type="submission" date="2015-06" db="EMBL/GenBank/DDBJ databases">
        <title>Talaromyces atroroseus IBT 11181 draft genome.</title>
        <authorList>
            <person name="Rasmussen K.B."/>
            <person name="Rasmussen S."/>
            <person name="Petersen B."/>
            <person name="Sicheritz-Ponten T."/>
            <person name="Mortensen U.H."/>
            <person name="Thrane U."/>
        </authorList>
    </citation>
    <scope>NUCLEOTIDE SEQUENCE [LARGE SCALE GENOMIC DNA]</scope>
    <source>
        <strain evidence="1 2">IBT 11181</strain>
    </source>
</reference>
<evidence type="ECO:0000313" key="2">
    <source>
        <dbReference type="Proteomes" id="UP000214365"/>
    </source>
</evidence>